<proteinExistence type="inferred from homology"/>
<dbReference type="SUPFAM" id="SSF56349">
    <property type="entry name" value="DNA breaking-rejoining enzymes"/>
    <property type="match status" value="1"/>
</dbReference>
<dbReference type="InterPro" id="IPR038488">
    <property type="entry name" value="Integrase_DNA-bd_sf"/>
</dbReference>
<dbReference type="Proteomes" id="UP000553706">
    <property type="component" value="Unassembled WGS sequence"/>
</dbReference>
<dbReference type="Pfam" id="PF22022">
    <property type="entry name" value="Phage_int_M"/>
    <property type="match status" value="1"/>
</dbReference>
<dbReference type="Pfam" id="PF13356">
    <property type="entry name" value="Arm-DNA-bind_3"/>
    <property type="match status" value="1"/>
</dbReference>
<dbReference type="CDD" id="cd00801">
    <property type="entry name" value="INT_P4_C"/>
    <property type="match status" value="1"/>
</dbReference>
<evidence type="ECO:0000313" key="9">
    <source>
        <dbReference type="Proteomes" id="UP000553706"/>
    </source>
</evidence>
<dbReference type="PANTHER" id="PTHR30629:SF2">
    <property type="entry name" value="PROPHAGE INTEGRASE INTS-RELATED"/>
    <property type="match status" value="1"/>
</dbReference>
<reference evidence="8 9" key="1">
    <citation type="submission" date="2020-08" db="EMBL/GenBank/DDBJ databases">
        <title>Genomic Encyclopedia of Type Strains, Phase IV (KMG-IV): sequencing the most valuable type-strain genomes for metagenomic binning, comparative biology and taxonomic classification.</title>
        <authorList>
            <person name="Goeker M."/>
        </authorList>
    </citation>
    <scope>NUCLEOTIDE SEQUENCE [LARGE SCALE GENOMIC DNA]</scope>
    <source>
        <strain evidence="8 9">DSM 27026</strain>
    </source>
</reference>
<sequence>MAKGPSKRLTALAINALVKVGNYPDGDNLYLRVRHDGSKSWAFRYKMANKPHWMSLGPLRDVTLAEAREAARKLRNDLREGISPLDQRRERQALAMNAEGRTFDAVAKLYIEAHRAGWKNEKHAAQWTNTLKTYASPVIGSMSVGSIGLDEVLRILRPIWKEKPETASRLRGRVEAVLDYAGVHGWRTGDNPARWTGYLDQVLPARAKVRAVEHHAALPWANLPEAWGKLVASGSTSALCLRLLILTATRSGEARGARWNELDLAAKTWTVPASRMKAKQEHRVPLSNAAVAILETMRPLQNKPDGLVFPGGKPGKPLSDVALSKALATVAEGFTVHGMRSTFRDWCAESTNFPREVAEAALAHTNKNKVEAAYARTDHFEQRRKLMDAWARHCTSPAVKPAGNVTTIRATA</sequence>
<dbReference type="Gene3D" id="1.10.150.130">
    <property type="match status" value="1"/>
</dbReference>
<evidence type="ECO:0000256" key="3">
    <source>
        <dbReference type="ARBA" id="ARBA00023125"/>
    </source>
</evidence>
<dbReference type="InterPro" id="IPR002104">
    <property type="entry name" value="Integrase_catalytic"/>
</dbReference>
<dbReference type="Pfam" id="PF00589">
    <property type="entry name" value="Phage_integrase"/>
    <property type="match status" value="1"/>
</dbReference>
<accession>A0A840VSM8</accession>
<keyword evidence="3 5" id="KW-0238">DNA-binding</keyword>
<evidence type="ECO:0000256" key="1">
    <source>
        <dbReference type="ARBA" id="ARBA00008857"/>
    </source>
</evidence>
<evidence type="ECO:0000256" key="5">
    <source>
        <dbReference type="PROSITE-ProRule" id="PRU01248"/>
    </source>
</evidence>
<dbReference type="PROSITE" id="PS51900">
    <property type="entry name" value="CB"/>
    <property type="match status" value="1"/>
</dbReference>
<keyword evidence="4" id="KW-0233">DNA recombination</keyword>
<evidence type="ECO:0000256" key="4">
    <source>
        <dbReference type="ARBA" id="ARBA00023172"/>
    </source>
</evidence>
<evidence type="ECO:0000259" key="6">
    <source>
        <dbReference type="PROSITE" id="PS51898"/>
    </source>
</evidence>
<protein>
    <submittedName>
        <fullName evidence="8">Integrase</fullName>
    </submittedName>
</protein>
<comment type="similarity">
    <text evidence="1">Belongs to the 'phage' integrase family.</text>
</comment>
<dbReference type="Gene3D" id="3.30.160.390">
    <property type="entry name" value="Integrase, DNA-binding domain"/>
    <property type="match status" value="1"/>
</dbReference>
<keyword evidence="2" id="KW-0229">DNA integration</keyword>
<dbReference type="GO" id="GO:0015074">
    <property type="term" value="P:DNA integration"/>
    <property type="evidence" value="ECO:0007669"/>
    <property type="project" value="UniProtKB-KW"/>
</dbReference>
<dbReference type="Gene3D" id="1.10.443.10">
    <property type="entry name" value="Intergrase catalytic core"/>
    <property type="match status" value="1"/>
</dbReference>
<keyword evidence="9" id="KW-1185">Reference proteome</keyword>
<dbReference type="InterPro" id="IPR053876">
    <property type="entry name" value="Phage_int_M"/>
</dbReference>
<dbReference type="PANTHER" id="PTHR30629">
    <property type="entry name" value="PROPHAGE INTEGRASE"/>
    <property type="match status" value="1"/>
</dbReference>
<dbReference type="InterPro" id="IPR013762">
    <property type="entry name" value="Integrase-like_cat_sf"/>
</dbReference>
<dbReference type="RefSeq" id="WP_183267343.1">
    <property type="nucleotide sequence ID" value="NZ_JACHFJ010000015.1"/>
</dbReference>
<dbReference type="GO" id="GO:0003677">
    <property type="term" value="F:DNA binding"/>
    <property type="evidence" value="ECO:0007669"/>
    <property type="project" value="UniProtKB-UniRule"/>
</dbReference>
<feature type="domain" description="Core-binding (CB)" evidence="7">
    <location>
        <begin position="101"/>
        <end position="182"/>
    </location>
</feature>
<dbReference type="InterPro" id="IPR044068">
    <property type="entry name" value="CB"/>
</dbReference>
<dbReference type="GO" id="GO:0006310">
    <property type="term" value="P:DNA recombination"/>
    <property type="evidence" value="ECO:0007669"/>
    <property type="project" value="UniProtKB-KW"/>
</dbReference>
<gene>
    <name evidence="8" type="ORF">HNP71_002592</name>
</gene>
<dbReference type="PROSITE" id="PS51898">
    <property type="entry name" value="TYR_RECOMBINASE"/>
    <property type="match status" value="1"/>
</dbReference>
<dbReference type="AlphaFoldDB" id="A0A840VSM8"/>
<organism evidence="8 9">
    <name type="scientific">Acidocella aromatica</name>
    <dbReference type="NCBI Taxonomy" id="1303579"/>
    <lineage>
        <taxon>Bacteria</taxon>
        <taxon>Pseudomonadati</taxon>
        <taxon>Pseudomonadota</taxon>
        <taxon>Alphaproteobacteria</taxon>
        <taxon>Acetobacterales</taxon>
        <taxon>Acidocellaceae</taxon>
        <taxon>Acidocella</taxon>
    </lineage>
</organism>
<name>A0A840VSM8_9PROT</name>
<evidence type="ECO:0000256" key="2">
    <source>
        <dbReference type="ARBA" id="ARBA00022908"/>
    </source>
</evidence>
<evidence type="ECO:0000313" key="8">
    <source>
        <dbReference type="EMBL" id="MBB5374320.1"/>
    </source>
</evidence>
<dbReference type="EMBL" id="JACHFJ010000015">
    <property type="protein sequence ID" value="MBB5374320.1"/>
    <property type="molecule type" value="Genomic_DNA"/>
</dbReference>
<dbReference type="InterPro" id="IPR011010">
    <property type="entry name" value="DNA_brk_join_enz"/>
</dbReference>
<comment type="caution">
    <text evidence="8">The sequence shown here is derived from an EMBL/GenBank/DDBJ whole genome shotgun (WGS) entry which is preliminary data.</text>
</comment>
<feature type="domain" description="Tyr recombinase" evidence="6">
    <location>
        <begin position="217"/>
        <end position="388"/>
    </location>
</feature>
<dbReference type="InterPro" id="IPR010998">
    <property type="entry name" value="Integrase_recombinase_N"/>
</dbReference>
<dbReference type="InterPro" id="IPR025166">
    <property type="entry name" value="Integrase_DNA_bind_dom"/>
</dbReference>
<dbReference type="InterPro" id="IPR050808">
    <property type="entry name" value="Phage_Integrase"/>
</dbReference>
<evidence type="ECO:0000259" key="7">
    <source>
        <dbReference type="PROSITE" id="PS51900"/>
    </source>
</evidence>